<feature type="transmembrane region" description="Helical" evidence="8">
    <location>
        <begin position="378"/>
        <end position="399"/>
    </location>
</feature>
<dbReference type="Pfam" id="PF12704">
    <property type="entry name" value="MacB_PCD"/>
    <property type="match status" value="1"/>
</dbReference>
<proteinExistence type="inferred from homology"/>
<dbReference type="PANTHER" id="PTHR30489:SF0">
    <property type="entry name" value="LIPOPROTEIN-RELEASING SYSTEM TRANSMEMBRANE PROTEIN LOLE"/>
    <property type="match status" value="1"/>
</dbReference>
<reference evidence="11 12" key="1">
    <citation type="submission" date="2019-03" db="EMBL/GenBank/DDBJ databases">
        <title>Wolbachia endosymbiont of Haematobia irritans wIrr.</title>
        <authorList>
            <person name="Parry R.H."/>
            <person name="Asgari S."/>
        </authorList>
    </citation>
    <scope>NUCLEOTIDE SEQUENCE [LARGE SCALE GENOMIC DNA]</scope>
    <source>
        <strain evidence="12">wIrr</strain>
    </source>
</reference>
<evidence type="ECO:0000256" key="4">
    <source>
        <dbReference type="ARBA" id="ARBA00022475"/>
    </source>
</evidence>
<keyword evidence="4" id="KW-1003">Cell membrane</keyword>
<evidence type="ECO:0000256" key="1">
    <source>
        <dbReference type="ARBA" id="ARBA00004651"/>
    </source>
</evidence>
<name>A0A6I6CLM8_WOLPI</name>
<dbReference type="EMBL" id="CP037426">
    <property type="protein sequence ID" value="QGT16486.1"/>
    <property type="molecule type" value="Genomic_DNA"/>
</dbReference>
<protein>
    <submittedName>
        <fullName evidence="11">Lipoprotein-releasing ABC transporter permease subunit</fullName>
    </submittedName>
</protein>
<dbReference type="RefSeq" id="WP_155969129.1">
    <property type="nucleotide sequence ID" value="NZ_AP028950.1"/>
</dbReference>
<dbReference type="InterPro" id="IPR025857">
    <property type="entry name" value="MacB_PCD"/>
</dbReference>
<dbReference type="InterPro" id="IPR003838">
    <property type="entry name" value="ABC3_permease_C"/>
</dbReference>
<evidence type="ECO:0000259" key="9">
    <source>
        <dbReference type="Pfam" id="PF02687"/>
    </source>
</evidence>
<keyword evidence="7 8" id="KW-0472">Membrane</keyword>
<comment type="subcellular location">
    <subcellularLocation>
        <location evidence="1">Cell membrane</location>
        <topology evidence="1">Multi-pass membrane protein</topology>
    </subcellularLocation>
</comment>
<dbReference type="AlphaFoldDB" id="A0A6I6CLM8"/>
<evidence type="ECO:0000256" key="7">
    <source>
        <dbReference type="ARBA" id="ARBA00023136"/>
    </source>
</evidence>
<feature type="domain" description="ABC3 transporter permease C-terminal" evidence="9">
    <location>
        <begin position="269"/>
        <end position="402"/>
    </location>
</feature>
<feature type="domain" description="MacB-like periplasmic core" evidence="10">
    <location>
        <begin position="26"/>
        <end position="240"/>
    </location>
</feature>
<dbReference type="GO" id="GO:0098797">
    <property type="term" value="C:plasma membrane protein complex"/>
    <property type="evidence" value="ECO:0007669"/>
    <property type="project" value="TreeGrafter"/>
</dbReference>
<comment type="similarity">
    <text evidence="2">Belongs to the ABC-4 integral membrane protein family. LolC/E subfamily.</text>
</comment>
<feature type="transmembrane region" description="Helical" evidence="8">
    <location>
        <begin position="310"/>
        <end position="335"/>
    </location>
</feature>
<evidence type="ECO:0000313" key="12">
    <source>
        <dbReference type="Proteomes" id="UP000422744"/>
    </source>
</evidence>
<feature type="transmembrane region" description="Helical" evidence="8">
    <location>
        <begin position="21"/>
        <end position="47"/>
    </location>
</feature>
<dbReference type="InterPro" id="IPR051447">
    <property type="entry name" value="Lipoprotein-release_system"/>
</dbReference>
<evidence type="ECO:0000256" key="8">
    <source>
        <dbReference type="SAM" id="Phobius"/>
    </source>
</evidence>
<dbReference type="GO" id="GO:0042953">
    <property type="term" value="P:lipoprotein transport"/>
    <property type="evidence" value="ECO:0007669"/>
    <property type="project" value="InterPro"/>
</dbReference>
<keyword evidence="6 8" id="KW-1133">Transmembrane helix</keyword>
<evidence type="ECO:0000256" key="5">
    <source>
        <dbReference type="ARBA" id="ARBA00022692"/>
    </source>
</evidence>
<dbReference type="PANTHER" id="PTHR30489">
    <property type="entry name" value="LIPOPROTEIN-RELEASING SYSTEM TRANSMEMBRANE PROTEIN LOLE"/>
    <property type="match status" value="1"/>
</dbReference>
<accession>A0A6I6CLM8</accession>
<gene>
    <name evidence="11" type="ORF">E0495_04645</name>
</gene>
<dbReference type="GO" id="GO:0044874">
    <property type="term" value="P:lipoprotein localization to outer membrane"/>
    <property type="evidence" value="ECO:0007669"/>
    <property type="project" value="TreeGrafter"/>
</dbReference>
<dbReference type="NCBIfam" id="TIGR02212">
    <property type="entry name" value="lolCE"/>
    <property type="match status" value="1"/>
</dbReference>
<dbReference type="Proteomes" id="UP000422744">
    <property type="component" value="Chromosome"/>
</dbReference>
<evidence type="ECO:0000256" key="3">
    <source>
        <dbReference type="ARBA" id="ARBA00022448"/>
    </source>
</evidence>
<keyword evidence="5 8" id="KW-0812">Transmembrane</keyword>
<dbReference type="InterPro" id="IPR011925">
    <property type="entry name" value="LolCE_TM"/>
</dbReference>
<evidence type="ECO:0000259" key="10">
    <source>
        <dbReference type="Pfam" id="PF12704"/>
    </source>
</evidence>
<evidence type="ECO:0000256" key="6">
    <source>
        <dbReference type="ARBA" id="ARBA00022989"/>
    </source>
</evidence>
<sequence length="409" mass="45002">MSIAFEITMAACYLRAKNARFCSIMTLFSIIGIALGVATLIVVMSVMNGFRAKLLDSILGIDGHINVYFDRNINSDYYAVSKSIERIPGILKATPMTNDQVIIAANGKIAGSVVRGVSTKDLLDSTAVTNNVIIGDVKKFDEGIIIGARLAEALNIDYGDEITFISSEEFDALLGEMPRMKKYKVIAIFDMGMFEYDNTLIYMPLKSAQAFFNYENSIKNIEVLVDDVTRADKLADAIEKEIGMEAESWQSQQSHYFSALKTERNVMFLILTLIIVVAAFNIISNLMMIVQEKKSAIAIMRTFGATSGSIMRIFCACGLLIGFTGTCLGCIIGVVFSLNIESIRVFLENITNVKLFDPMIYFFSSLPVILVPQDVVNISALALFLSFLATIAPALQAAAQDPAEILRYE</sequence>
<evidence type="ECO:0000313" key="11">
    <source>
        <dbReference type="EMBL" id="QGT16486.1"/>
    </source>
</evidence>
<keyword evidence="3" id="KW-0813">Transport</keyword>
<feature type="transmembrane region" description="Helical" evidence="8">
    <location>
        <begin position="266"/>
        <end position="290"/>
    </location>
</feature>
<dbReference type="Pfam" id="PF02687">
    <property type="entry name" value="FtsX"/>
    <property type="match status" value="1"/>
</dbReference>
<organism evidence="11 12">
    <name type="scientific">Wolbachia pipientis</name>
    <dbReference type="NCBI Taxonomy" id="955"/>
    <lineage>
        <taxon>Bacteria</taxon>
        <taxon>Pseudomonadati</taxon>
        <taxon>Pseudomonadota</taxon>
        <taxon>Alphaproteobacteria</taxon>
        <taxon>Rickettsiales</taxon>
        <taxon>Anaplasmataceae</taxon>
        <taxon>Wolbachieae</taxon>
        <taxon>Wolbachia</taxon>
    </lineage>
</organism>
<evidence type="ECO:0000256" key="2">
    <source>
        <dbReference type="ARBA" id="ARBA00005236"/>
    </source>
</evidence>
<keyword evidence="11" id="KW-0449">Lipoprotein</keyword>